<gene>
    <name evidence="2" type="ORF">STAS_33330</name>
</gene>
<evidence type="ECO:0000313" key="2">
    <source>
        <dbReference type="EMBL" id="GER55647.1"/>
    </source>
</evidence>
<name>A0A5A7REX0_STRAF</name>
<dbReference type="AlphaFoldDB" id="A0A5A7REX0"/>
<keyword evidence="3" id="KW-1185">Reference proteome</keyword>
<accession>A0A5A7REX0</accession>
<protein>
    <submittedName>
        <fullName evidence="2">Chromosome partition protein Smc</fullName>
    </submittedName>
</protein>
<dbReference type="EMBL" id="BKCP01012070">
    <property type="protein sequence ID" value="GER55647.1"/>
    <property type="molecule type" value="Genomic_DNA"/>
</dbReference>
<keyword evidence="1" id="KW-0175">Coiled coil</keyword>
<dbReference type="Proteomes" id="UP000325081">
    <property type="component" value="Unassembled WGS sequence"/>
</dbReference>
<proteinExistence type="predicted"/>
<sequence length="277" mass="30816">MIPPRSSATSSSISLQPILQPNPFSFALASLHSTPSIPHPGSSRRRLLQLVDETDEEIELLSAKLSMLDQNMACSGRSIKELKKDNRTLYEENKRLTMVKFDLSQEFSQTGSRLNDELWEKKKELTQVLARHYKEVKAATLKGVAIEFCRSPSFLLKLCPAPRSSSKVALDEAEKQVQAPNFTGVLDREAIVDQLPDYPDGYEGALSLPASDTWWTQTFEQCLARRKLETKFALPVLHVAPSPPPPSDQPEGTQVVLYQVDNVVPQANQTAPGQTSE</sequence>
<organism evidence="2 3">
    <name type="scientific">Striga asiatica</name>
    <name type="common">Asiatic witchweed</name>
    <name type="synonym">Buchnera asiatica</name>
    <dbReference type="NCBI Taxonomy" id="4170"/>
    <lineage>
        <taxon>Eukaryota</taxon>
        <taxon>Viridiplantae</taxon>
        <taxon>Streptophyta</taxon>
        <taxon>Embryophyta</taxon>
        <taxon>Tracheophyta</taxon>
        <taxon>Spermatophyta</taxon>
        <taxon>Magnoliopsida</taxon>
        <taxon>eudicotyledons</taxon>
        <taxon>Gunneridae</taxon>
        <taxon>Pentapetalae</taxon>
        <taxon>asterids</taxon>
        <taxon>lamiids</taxon>
        <taxon>Lamiales</taxon>
        <taxon>Orobanchaceae</taxon>
        <taxon>Buchnereae</taxon>
        <taxon>Striga</taxon>
    </lineage>
</organism>
<comment type="caution">
    <text evidence="2">The sequence shown here is derived from an EMBL/GenBank/DDBJ whole genome shotgun (WGS) entry which is preliminary data.</text>
</comment>
<feature type="coiled-coil region" evidence="1">
    <location>
        <begin position="44"/>
        <end position="99"/>
    </location>
</feature>
<reference evidence="3" key="1">
    <citation type="journal article" date="2019" name="Curr. Biol.">
        <title>Genome Sequence of Striga asiatica Provides Insight into the Evolution of Plant Parasitism.</title>
        <authorList>
            <person name="Yoshida S."/>
            <person name="Kim S."/>
            <person name="Wafula E.K."/>
            <person name="Tanskanen J."/>
            <person name="Kim Y.M."/>
            <person name="Honaas L."/>
            <person name="Yang Z."/>
            <person name="Spallek T."/>
            <person name="Conn C.E."/>
            <person name="Ichihashi Y."/>
            <person name="Cheong K."/>
            <person name="Cui S."/>
            <person name="Der J.P."/>
            <person name="Gundlach H."/>
            <person name="Jiao Y."/>
            <person name="Hori C."/>
            <person name="Ishida J.K."/>
            <person name="Kasahara H."/>
            <person name="Kiba T."/>
            <person name="Kim M.S."/>
            <person name="Koo N."/>
            <person name="Laohavisit A."/>
            <person name="Lee Y.H."/>
            <person name="Lumba S."/>
            <person name="McCourt P."/>
            <person name="Mortimer J.C."/>
            <person name="Mutuku J.M."/>
            <person name="Nomura T."/>
            <person name="Sasaki-Sekimoto Y."/>
            <person name="Seto Y."/>
            <person name="Wang Y."/>
            <person name="Wakatake T."/>
            <person name="Sakakibara H."/>
            <person name="Demura T."/>
            <person name="Yamaguchi S."/>
            <person name="Yoneyama K."/>
            <person name="Manabe R.I."/>
            <person name="Nelson D.C."/>
            <person name="Schulman A.H."/>
            <person name="Timko M.P."/>
            <person name="dePamphilis C.W."/>
            <person name="Choi D."/>
            <person name="Shirasu K."/>
        </authorList>
    </citation>
    <scope>NUCLEOTIDE SEQUENCE [LARGE SCALE GENOMIC DNA]</scope>
    <source>
        <strain evidence="3">cv. UVA1</strain>
    </source>
</reference>
<evidence type="ECO:0000256" key="1">
    <source>
        <dbReference type="SAM" id="Coils"/>
    </source>
</evidence>
<evidence type="ECO:0000313" key="3">
    <source>
        <dbReference type="Proteomes" id="UP000325081"/>
    </source>
</evidence>